<dbReference type="InterPro" id="IPR011701">
    <property type="entry name" value="MFS"/>
</dbReference>
<protein>
    <recommendedName>
        <fullName evidence="17">Major facilitator superfamily (MFS) profile domain-containing protein</fullName>
    </recommendedName>
</protein>
<keyword evidence="7" id="KW-0378">Hydrolase</keyword>
<evidence type="ECO:0000256" key="5">
    <source>
        <dbReference type="ARBA" id="ARBA00022692"/>
    </source>
</evidence>
<sequence length="1275" mass="142551">MANSKRRLLPALLKPTFYEICLEPEFEADSFNGVATIYYDEDDETIELSVGEELRRLEEVKISLTYTGKFKSDLEGFYRSTYTANESAYCIATTHMEPTYARQGKVFPCFDEPDMKAEFRMSAVVDLLFLCVSNMPVKHSFMLPQSKKLVVFEKTPRMFTYLVALMTGPLAQVCSGTQPLISVVCPLGCEKEAAFALDLAAKGLKLFENMFEIQFPLPKLDLGAVPDFSGDAMENWGLILSRKNCLLLDPEHSSIEKEKDVAETVLHELAHMWFGNLFWDAHTASSLQQALELDSLNGSHPVEMEIQDATQAKQVFDDISYGKGCAILMMLFIDLGPDKFFKGIKLYLRRYAYNTTTSEDLWASLEEATAEPIRERMLTWTKKPGYPVITVTEVIDKKSQRVVALQILQNRFLSSPDMDVVGKASDDVYDLRLGIRIDSGIRMVRFNTKEMTIDISETSFIKVNADHTSFCRISYSTSHLKKLIKAAASNKLTLRDSIGLSRDLEALVAAGINRTSDLLDLSLGLMPRKEYLFWEIIHRNLQAVGSSFKFHDDSITNGLRKAVTDIVGPKSRELDRDSDDMVSFKASMFSGAGMAGDTEVIAAAREMFSRRIGGDEEAIHPSLRLAVFGIVAEHGNRQELEKLLDVWRSSPSDIERYQALQCLGRASTVELITWVLKLAFTRDVKDQDLHLLIELMASSALGAVQLWNWMKVNWGRVETSVPVDLRCVILGVVLDGLSTEEHIADVSAYFKARDSEAYQQVLEQRLERMEVRRSWAERDAEDVKAWLESHVMSNHDEQSPLLQHNSEQDGEEPRTIEFSKEDDDNPRAWPRSKKLTNIAVVAMMAILSPLASSMFTPGINSIAEDLGTTMNVVIGATTGFTVMLGFGPLILAPLSETFGRRKLYLTCFSVFTLLQIPTALSPNVETLIAMRVLSGAVGSVGIANGGGTISDMFEPHERAGVYGWYLLGPLLGPTIGPLFGGLLVQRLGWRWIFWTLAIVCGINTMAGFLFLRETYAPVILEARMRDLENDGGRPGRYRFAGQDTRPLSSRLATAFSRPFRIFIQPIVLTLSLYQALIFGTTYSLYTNFEAIYSGIYGFNTEQVGLLYLFPGVGFLIAVRLIVPRIDDVYIALTRRNNDISKPEFRLPLANIGAILVPASLFWFAWTVEFEAPWLATITSTLFYGVGQILIVSCCQNYYIDSFEKYAASAIAAGAVFRSVVGGITPLLAPSIFDALGYGWGVSVFAFLAVALAPAPVVFYKFGERIRQKYHVELER</sequence>
<dbReference type="Gene3D" id="1.20.1250.20">
    <property type="entry name" value="MFS general substrate transporter like domains"/>
    <property type="match status" value="1"/>
</dbReference>
<feature type="transmembrane region" description="Helical" evidence="16">
    <location>
        <begin position="928"/>
        <end position="949"/>
    </location>
</feature>
<keyword evidence="11 16" id="KW-0472">Membrane</keyword>
<dbReference type="InterPro" id="IPR014782">
    <property type="entry name" value="Peptidase_M1_dom"/>
</dbReference>
<evidence type="ECO:0000256" key="15">
    <source>
        <dbReference type="SAM" id="MobiDB-lite"/>
    </source>
</evidence>
<comment type="caution">
    <text evidence="18">The sequence shown here is derived from an EMBL/GenBank/DDBJ whole genome shotgun (WGS) entry which is preliminary data.</text>
</comment>
<evidence type="ECO:0000256" key="3">
    <source>
        <dbReference type="ARBA" id="ARBA00022438"/>
    </source>
</evidence>
<keyword evidence="9 16" id="KW-1133">Transmembrane helix</keyword>
<accession>A0AAD9W2F1</accession>
<keyword evidence="19" id="KW-1185">Reference proteome</keyword>
<evidence type="ECO:0000256" key="2">
    <source>
        <dbReference type="ARBA" id="ARBA00010136"/>
    </source>
</evidence>
<feature type="transmembrane region" description="Helical" evidence="16">
    <location>
        <begin position="1171"/>
        <end position="1193"/>
    </location>
</feature>
<dbReference type="InterPro" id="IPR027268">
    <property type="entry name" value="Peptidase_M4/M1_CTD_sf"/>
</dbReference>
<dbReference type="InterPro" id="IPR042097">
    <property type="entry name" value="Aminopeptidase_N-like_N_sf"/>
</dbReference>
<dbReference type="FunFam" id="1.20.1250.20:FF:000011">
    <property type="entry name" value="MFS multidrug transporter, putative"/>
    <property type="match status" value="1"/>
</dbReference>
<feature type="binding site" evidence="13">
    <location>
        <position position="271"/>
    </location>
    <ligand>
        <name>Zn(2+)</name>
        <dbReference type="ChEBI" id="CHEBI:29105"/>
        <note>catalytic</note>
    </ligand>
</feature>
<feature type="binding site" evidence="13">
    <location>
        <position position="267"/>
    </location>
    <ligand>
        <name>Zn(2+)</name>
        <dbReference type="ChEBI" id="CHEBI:29105"/>
        <note>catalytic</note>
    </ligand>
</feature>
<dbReference type="InterPro" id="IPR024571">
    <property type="entry name" value="ERAP1-like_C_dom"/>
</dbReference>
<evidence type="ECO:0000259" key="17">
    <source>
        <dbReference type="PROSITE" id="PS50850"/>
    </source>
</evidence>
<feature type="domain" description="Major facilitator superfamily (MFS) profile" evidence="17">
    <location>
        <begin position="837"/>
        <end position="1266"/>
    </location>
</feature>
<dbReference type="CDD" id="cd09601">
    <property type="entry name" value="M1_APN-Q_like"/>
    <property type="match status" value="1"/>
</dbReference>
<feature type="transmembrane region" description="Helical" evidence="16">
    <location>
        <begin position="872"/>
        <end position="891"/>
    </location>
</feature>
<dbReference type="InterPro" id="IPR001930">
    <property type="entry name" value="Peptidase_M1"/>
</dbReference>
<dbReference type="SUPFAM" id="SSF55486">
    <property type="entry name" value="Metalloproteases ('zincins'), catalytic domain"/>
    <property type="match status" value="1"/>
</dbReference>
<dbReference type="Gene3D" id="2.60.40.1910">
    <property type="match status" value="1"/>
</dbReference>
<evidence type="ECO:0000256" key="9">
    <source>
        <dbReference type="ARBA" id="ARBA00022989"/>
    </source>
</evidence>
<dbReference type="GO" id="GO:0043171">
    <property type="term" value="P:peptide catabolic process"/>
    <property type="evidence" value="ECO:0007669"/>
    <property type="project" value="TreeGrafter"/>
</dbReference>
<evidence type="ECO:0000256" key="11">
    <source>
        <dbReference type="ARBA" id="ARBA00023136"/>
    </source>
</evidence>
<feature type="transmembrane region" description="Helical" evidence="16">
    <location>
        <begin position="1105"/>
        <end position="1125"/>
    </location>
</feature>
<evidence type="ECO:0000313" key="18">
    <source>
        <dbReference type="EMBL" id="KAK2605466.1"/>
    </source>
</evidence>
<feature type="transmembrane region" description="Helical" evidence="16">
    <location>
        <begin position="1146"/>
        <end position="1165"/>
    </location>
</feature>
<keyword evidence="10" id="KW-0482">Metalloprotease</keyword>
<dbReference type="PANTHER" id="PTHR11533:SF174">
    <property type="entry name" value="PUROMYCIN-SENSITIVE AMINOPEPTIDASE-RELATED"/>
    <property type="match status" value="1"/>
</dbReference>
<evidence type="ECO:0000256" key="8">
    <source>
        <dbReference type="ARBA" id="ARBA00022833"/>
    </source>
</evidence>
<evidence type="ECO:0000256" key="12">
    <source>
        <dbReference type="PIRSR" id="PIRSR634016-1"/>
    </source>
</evidence>
<organism evidence="18 19">
    <name type="scientific">Phomopsis amygdali</name>
    <name type="common">Fusicoccum amygdali</name>
    <dbReference type="NCBI Taxonomy" id="1214568"/>
    <lineage>
        <taxon>Eukaryota</taxon>
        <taxon>Fungi</taxon>
        <taxon>Dikarya</taxon>
        <taxon>Ascomycota</taxon>
        <taxon>Pezizomycotina</taxon>
        <taxon>Sordariomycetes</taxon>
        <taxon>Sordariomycetidae</taxon>
        <taxon>Diaporthales</taxon>
        <taxon>Diaporthaceae</taxon>
        <taxon>Diaporthe</taxon>
    </lineage>
</organism>
<dbReference type="SUPFAM" id="SSF103473">
    <property type="entry name" value="MFS general substrate transporter"/>
    <property type="match status" value="1"/>
</dbReference>
<evidence type="ECO:0000256" key="4">
    <source>
        <dbReference type="ARBA" id="ARBA00022670"/>
    </source>
</evidence>
<dbReference type="Pfam" id="PF11838">
    <property type="entry name" value="ERAP1_C"/>
    <property type="match status" value="1"/>
</dbReference>
<dbReference type="Gene3D" id="1.10.390.10">
    <property type="entry name" value="Neutral Protease Domain 2"/>
    <property type="match status" value="2"/>
</dbReference>
<dbReference type="EMBL" id="JAUJFL010000004">
    <property type="protein sequence ID" value="KAK2605466.1"/>
    <property type="molecule type" value="Genomic_DNA"/>
</dbReference>
<comment type="subcellular location">
    <subcellularLocation>
        <location evidence="1">Membrane</location>
        <topology evidence="1">Multi-pass membrane protein</topology>
    </subcellularLocation>
</comment>
<evidence type="ECO:0000313" key="19">
    <source>
        <dbReference type="Proteomes" id="UP001265746"/>
    </source>
</evidence>
<dbReference type="Gene3D" id="2.60.40.1730">
    <property type="entry name" value="tricorn interacting facor f3 domain"/>
    <property type="match status" value="1"/>
</dbReference>
<dbReference type="PANTHER" id="PTHR11533">
    <property type="entry name" value="PROTEASE M1 ZINC METALLOPROTEASE"/>
    <property type="match status" value="1"/>
</dbReference>
<evidence type="ECO:0000256" key="16">
    <source>
        <dbReference type="SAM" id="Phobius"/>
    </source>
</evidence>
<dbReference type="InterPro" id="IPR050344">
    <property type="entry name" value="Peptidase_M1_aminopeptidases"/>
</dbReference>
<proteinExistence type="inferred from homology"/>
<dbReference type="GO" id="GO:0016020">
    <property type="term" value="C:membrane"/>
    <property type="evidence" value="ECO:0007669"/>
    <property type="project" value="UniProtKB-SubCell"/>
</dbReference>
<evidence type="ECO:0000256" key="6">
    <source>
        <dbReference type="ARBA" id="ARBA00022723"/>
    </source>
</evidence>
<feature type="site" description="Transition state stabilizer" evidence="14">
    <location>
        <position position="321"/>
    </location>
</feature>
<dbReference type="GO" id="GO:0008270">
    <property type="term" value="F:zinc ion binding"/>
    <property type="evidence" value="ECO:0007669"/>
    <property type="project" value="InterPro"/>
</dbReference>
<feature type="transmembrane region" description="Helical" evidence="16">
    <location>
        <begin position="835"/>
        <end position="852"/>
    </location>
</feature>
<feature type="transmembrane region" description="Helical" evidence="16">
    <location>
        <begin position="1066"/>
        <end position="1085"/>
    </location>
</feature>
<dbReference type="Pfam" id="PF07690">
    <property type="entry name" value="MFS_1"/>
    <property type="match status" value="1"/>
</dbReference>
<dbReference type="AlphaFoldDB" id="A0AAD9W2F1"/>
<dbReference type="GO" id="GO:0005737">
    <property type="term" value="C:cytoplasm"/>
    <property type="evidence" value="ECO:0007669"/>
    <property type="project" value="TreeGrafter"/>
</dbReference>
<evidence type="ECO:0000256" key="10">
    <source>
        <dbReference type="ARBA" id="ARBA00023049"/>
    </source>
</evidence>
<dbReference type="Proteomes" id="UP001265746">
    <property type="component" value="Unassembled WGS sequence"/>
</dbReference>
<evidence type="ECO:0000256" key="13">
    <source>
        <dbReference type="PIRSR" id="PIRSR634016-3"/>
    </source>
</evidence>
<feature type="region of interest" description="Disordered" evidence="15">
    <location>
        <begin position="797"/>
        <end position="829"/>
    </location>
</feature>
<dbReference type="InterPro" id="IPR036259">
    <property type="entry name" value="MFS_trans_sf"/>
</dbReference>
<evidence type="ECO:0000256" key="7">
    <source>
        <dbReference type="ARBA" id="ARBA00022801"/>
    </source>
</evidence>
<evidence type="ECO:0000256" key="1">
    <source>
        <dbReference type="ARBA" id="ARBA00004141"/>
    </source>
</evidence>
<feature type="transmembrane region" description="Helical" evidence="16">
    <location>
        <begin position="991"/>
        <end position="1011"/>
    </location>
</feature>
<keyword evidence="6 13" id="KW-0479">Metal-binding</keyword>
<dbReference type="GO" id="GO:0042277">
    <property type="term" value="F:peptide binding"/>
    <property type="evidence" value="ECO:0007669"/>
    <property type="project" value="TreeGrafter"/>
</dbReference>
<feature type="active site" description="Proton acceptor" evidence="12">
    <location>
        <position position="268"/>
    </location>
</feature>
<keyword evidence="5 16" id="KW-0812">Transmembrane</keyword>
<keyword evidence="8 13" id="KW-0862">Zinc</keyword>
<dbReference type="Pfam" id="PF17900">
    <property type="entry name" value="Peptidase_M1_N"/>
    <property type="match status" value="1"/>
</dbReference>
<dbReference type="PRINTS" id="PR00756">
    <property type="entry name" value="ALADIPTASE"/>
</dbReference>
<feature type="transmembrane region" description="Helical" evidence="16">
    <location>
        <begin position="961"/>
        <end position="979"/>
    </location>
</feature>
<comment type="cofactor">
    <cofactor evidence="13">
        <name>Zn(2+)</name>
        <dbReference type="ChEBI" id="CHEBI:29105"/>
    </cofactor>
    <text evidence="13">Binds 1 zinc ion per subunit.</text>
</comment>
<feature type="transmembrane region" description="Helical" evidence="16">
    <location>
        <begin position="1205"/>
        <end position="1228"/>
    </location>
</feature>
<evidence type="ECO:0000256" key="14">
    <source>
        <dbReference type="PIRSR" id="PIRSR634016-4"/>
    </source>
</evidence>
<dbReference type="InterPro" id="IPR045357">
    <property type="entry name" value="Aminopeptidase_N-like_N"/>
</dbReference>
<reference evidence="18" key="1">
    <citation type="submission" date="2023-06" db="EMBL/GenBank/DDBJ databases">
        <authorList>
            <person name="Noh H."/>
        </authorList>
    </citation>
    <scope>NUCLEOTIDE SEQUENCE</scope>
    <source>
        <strain evidence="18">DUCC20226</strain>
    </source>
</reference>
<dbReference type="Gene3D" id="1.25.50.20">
    <property type="match status" value="1"/>
</dbReference>
<dbReference type="GO" id="GO:0070006">
    <property type="term" value="F:metalloaminopeptidase activity"/>
    <property type="evidence" value="ECO:0007669"/>
    <property type="project" value="TreeGrafter"/>
</dbReference>
<dbReference type="InterPro" id="IPR034016">
    <property type="entry name" value="M1_APN-typ"/>
</dbReference>
<name>A0AAD9W2F1_PHOAM</name>
<dbReference type="InterPro" id="IPR020846">
    <property type="entry name" value="MFS_dom"/>
</dbReference>
<comment type="similarity">
    <text evidence="2">Belongs to the peptidase M1 family.</text>
</comment>
<dbReference type="PROSITE" id="PS50850">
    <property type="entry name" value="MFS"/>
    <property type="match status" value="1"/>
</dbReference>
<dbReference type="GO" id="GO:0006508">
    <property type="term" value="P:proteolysis"/>
    <property type="evidence" value="ECO:0007669"/>
    <property type="project" value="UniProtKB-KW"/>
</dbReference>
<feature type="transmembrane region" description="Helical" evidence="16">
    <location>
        <begin position="1234"/>
        <end position="1259"/>
    </location>
</feature>
<dbReference type="CDD" id="cd17323">
    <property type="entry name" value="MFS_Tpo1_MDR_like"/>
    <property type="match status" value="1"/>
</dbReference>
<dbReference type="GO" id="GO:0022857">
    <property type="term" value="F:transmembrane transporter activity"/>
    <property type="evidence" value="ECO:0007669"/>
    <property type="project" value="InterPro"/>
</dbReference>
<keyword evidence="3" id="KW-0031">Aminopeptidase</keyword>
<gene>
    <name evidence="18" type="ORF">N8I77_008300</name>
</gene>
<keyword evidence="4" id="KW-0645">Protease</keyword>
<dbReference type="SUPFAM" id="SSF63737">
    <property type="entry name" value="Leukotriene A4 hydrolase N-terminal domain"/>
    <property type="match status" value="1"/>
</dbReference>
<dbReference type="Pfam" id="PF01433">
    <property type="entry name" value="Peptidase_M1"/>
    <property type="match status" value="2"/>
</dbReference>